<proteinExistence type="inferred from homology"/>
<reference evidence="19 20" key="1">
    <citation type="submission" date="2019-07" db="EMBL/GenBank/DDBJ databases">
        <title>Genome assembly of two rare yeast pathogens: Diutina rugosa and Trichomonascus ciferrii.</title>
        <authorList>
            <person name="Mixao V."/>
            <person name="Saus E."/>
            <person name="Hansen A."/>
            <person name="Lass-Flor C."/>
            <person name="Gabaldon T."/>
        </authorList>
    </citation>
    <scope>NUCLEOTIDE SEQUENCE [LARGE SCALE GENOMIC DNA]</scope>
    <source>
        <strain evidence="19 20">CBS 613</strain>
    </source>
</reference>
<evidence type="ECO:0000256" key="16">
    <source>
        <dbReference type="RuleBase" id="RU367136"/>
    </source>
</evidence>
<dbReference type="GO" id="GO:0102704">
    <property type="term" value="F:GDP-Man:Man(2)GlcNAc(2)-PP-Dol alpha-1,6-mannosyltransferase activity"/>
    <property type="evidence" value="ECO:0007669"/>
    <property type="project" value="UniProtKB-UniRule"/>
</dbReference>
<evidence type="ECO:0000256" key="6">
    <source>
        <dbReference type="ARBA" id="ARBA00012649"/>
    </source>
</evidence>
<evidence type="ECO:0000256" key="3">
    <source>
        <dbReference type="ARBA" id="ARBA00004922"/>
    </source>
</evidence>
<evidence type="ECO:0000256" key="11">
    <source>
        <dbReference type="ARBA" id="ARBA00022824"/>
    </source>
</evidence>
<evidence type="ECO:0000256" key="5">
    <source>
        <dbReference type="ARBA" id="ARBA00011969"/>
    </source>
</evidence>
<dbReference type="CDD" id="cd03805">
    <property type="entry name" value="GT4_ALG2-like"/>
    <property type="match status" value="1"/>
</dbReference>
<keyword evidence="20" id="KW-1185">Reference proteome</keyword>
<evidence type="ECO:0000256" key="1">
    <source>
        <dbReference type="ARBA" id="ARBA00003142"/>
    </source>
</evidence>
<dbReference type="EC" id="2.4.1.257" evidence="5 16"/>
<comment type="catalytic activity">
    <reaction evidence="14 16">
        <text>a beta-D-Man-(1-&gt;4)-beta-D-GlcNAc-(1-&gt;4)-alpha-D-GlcNAc-diphospho-di-trans,poly-cis-dolichol + GDP-alpha-D-mannose = an alpha-D-Man-(1-&gt;3)-beta-D-Man-(1-&gt;4)-beta-D-GlcNAc-(1-&gt;4)-alpha-D-GlcNAc-diphospho-di-trans,poly-cis-dolichol + GDP + H(+)</text>
        <dbReference type="Rhea" id="RHEA:29515"/>
        <dbReference type="Rhea" id="RHEA-COMP:19511"/>
        <dbReference type="Rhea" id="RHEA-COMP:19513"/>
        <dbReference type="ChEBI" id="CHEBI:15378"/>
        <dbReference type="ChEBI" id="CHEBI:57527"/>
        <dbReference type="ChEBI" id="CHEBI:58189"/>
        <dbReference type="ChEBI" id="CHEBI:58472"/>
        <dbReference type="ChEBI" id="CHEBI:132510"/>
        <dbReference type="EC" id="2.4.1.132"/>
    </reaction>
    <physiologicalReaction direction="left-to-right" evidence="14 16">
        <dbReference type="Rhea" id="RHEA:29516"/>
    </physiologicalReaction>
</comment>
<comment type="similarity">
    <text evidence="4 16">Belongs to the glycosyltransferase group 1 family.</text>
</comment>
<keyword evidence="9 16" id="KW-0808">Transferase</keyword>
<evidence type="ECO:0000256" key="12">
    <source>
        <dbReference type="ARBA" id="ARBA00022989"/>
    </source>
</evidence>
<evidence type="ECO:0000259" key="17">
    <source>
        <dbReference type="Pfam" id="PF00534"/>
    </source>
</evidence>
<evidence type="ECO:0000256" key="15">
    <source>
        <dbReference type="ARBA" id="ARBA00045104"/>
    </source>
</evidence>
<evidence type="ECO:0000313" key="19">
    <source>
        <dbReference type="EMBL" id="KAA8898737.1"/>
    </source>
</evidence>
<feature type="transmembrane region" description="Helical" evidence="16">
    <location>
        <begin position="424"/>
        <end position="444"/>
    </location>
</feature>
<keyword evidence="13 16" id="KW-0472">Membrane</keyword>
<dbReference type="EMBL" id="SWFT01000137">
    <property type="protein sequence ID" value="KAA8898737.1"/>
    <property type="molecule type" value="Genomic_DNA"/>
</dbReference>
<dbReference type="InterPro" id="IPR028098">
    <property type="entry name" value="Glyco_trans_4-like_N"/>
</dbReference>
<dbReference type="GO" id="GO:0004378">
    <property type="term" value="F:GDP-Man:Man(1)GlcNAc(2)-PP-Dol alpha-1,3-mannosyltransferase activity"/>
    <property type="evidence" value="ECO:0007669"/>
    <property type="project" value="UniProtKB-UniRule"/>
</dbReference>
<comment type="function">
    <text evidence="1 16">Mannosylates Man(2)GlcNAc(2)-dolichol diphosphate and Man(1)GlcNAc(2)-dolichol diphosphate to form Man(3)GlcNAc(2)-dolichol diphosphate.</text>
</comment>
<evidence type="ECO:0000256" key="10">
    <source>
        <dbReference type="ARBA" id="ARBA00022692"/>
    </source>
</evidence>
<dbReference type="UniPathway" id="UPA00378"/>
<dbReference type="PANTHER" id="PTHR45918">
    <property type="entry name" value="ALPHA-1,3/1,6-MANNOSYLTRANSFERASE ALG2"/>
    <property type="match status" value="1"/>
</dbReference>
<protein>
    <recommendedName>
        <fullName evidence="7 16">Alpha-1,3/1,6-mannosyltransferase ALG2</fullName>
        <ecNumber evidence="6 16">2.4.1.132</ecNumber>
        <ecNumber evidence="5 16">2.4.1.257</ecNumber>
    </recommendedName>
    <alternativeName>
        <fullName evidence="16">GDP-Man:Man(1)GlcNAc(2)-PP-Dol alpha-1,3-mannosyltransferase</fullName>
    </alternativeName>
</protein>
<feature type="domain" description="Glycosyl transferase family 1" evidence="17">
    <location>
        <begin position="204"/>
        <end position="378"/>
    </location>
</feature>
<evidence type="ECO:0000259" key="18">
    <source>
        <dbReference type="Pfam" id="PF13439"/>
    </source>
</evidence>
<dbReference type="OrthoDB" id="448893at2759"/>
<keyword evidence="10 16" id="KW-0812">Transmembrane</keyword>
<evidence type="ECO:0000256" key="13">
    <source>
        <dbReference type="ARBA" id="ARBA00023136"/>
    </source>
</evidence>
<dbReference type="Pfam" id="PF00534">
    <property type="entry name" value="Glycos_transf_1"/>
    <property type="match status" value="1"/>
</dbReference>
<evidence type="ECO:0000256" key="2">
    <source>
        <dbReference type="ARBA" id="ARBA00004586"/>
    </source>
</evidence>
<dbReference type="VEuPathDB" id="FungiDB:DIURU_004581"/>
<comment type="pathway">
    <text evidence="3 16">Protein modification; protein glycosylation.</text>
</comment>
<dbReference type="GeneID" id="54783232"/>
<name>A0A642UNP0_DIURU</name>
<dbReference type="InterPro" id="IPR027054">
    <property type="entry name" value="ALG2"/>
</dbReference>
<evidence type="ECO:0000256" key="4">
    <source>
        <dbReference type="ARBA" id="ARBA00006122"/>
    </source>
</evidence>
<dbReference type="RefSeq" id="XP_034010662.1">
    <property type="nucleotide sequence ID" value="XM_034157470.1"/>
</dbReference>
<keyword evidence="12 16" id="KW-1133">Transmembrane helix</keyword>
<evidence type="ECO:0000256" key="14">
    <source>
        <dbReference type="ARBA" id="ARBA00045103"/>
    </source>
</evidence>
<organism evidence="19 20">
    <name type="scientific">Diutina rugosa</name>
    <name type="common">Yeast</name>
    <name type="synonym">Candida rugosa</name>
    <dbReference type="NCBI Taxonomy" id="5481"/>
    <lineage>
        <taxon>Eukaryota</taxon>
        <taxon>Fungi</taxon>
        <taxon>Dikarya</taxon>
        <taxon>Ascomycota</taxon>
        <taxon>Saccharomycotina</taxon>
        <taxon>Pichiomycetes</taxon>
        <taxon>Debaryomycetaceae</taxon>
        <taxon>Diutina</taxon>
    </lineage>
</organism>
<accession>A0A642UNP0</accession>
<keyword evidence="11 16" id="KW-0256">Endoplasmic reticulum</keyword>
<dbReference type="PANTHER" id="PTHR45918:SF1">
    <property type="entry name" value="ALPHA-1,3_1,6-MANNOSYLTRANSFERASE ALG2"/>
    <property type="match status" value="1"/>
</dbReference>
<comment type="caution">
    <text evidence="19">The sequence shown here is derived from an EMBL/GenBank/DDBJ whole genome shotgun (WGS) entry which is preliminary data.</text>
</comment>
<dbReference type="GO" id="GO:0005789">
    <property type="term" value="C:endoplasmic reticulum membrane"/>
    <property type="evidence" value="ECO:0007669"/>
    <property type="project" value="UniProtKB-SubCell"/>
</dbReference>
<dbReference type="Pfam" id="PF13439">
    <property type="entry name" value="Glyco_transf_4"/>
    <property type="match status" value="1"/>
</dbReference>
<dbReference type="Gene3D" id="3.40.50.2000">
    <property type="entry name" value="Glycogen Phosphorylase B"/>
    <property type="match status" value="2"/>
</dbReference>
<dbReference type="InterPro" id="IPR001296">
    <property type="entry name" value="Glyco_trans_1"/>
</dbReference>
<dbReference type="OMA" id="AMYMKCP"/>
<dbReference type="EC" id="2.4.1.132" evidence="6 16"/>
<evidence type="ECO:0000313" key="20">
    <source>
        <dbReference type="Proteomes" id="UP000449547"/>
    </source>
</evidence>
<gene>
    <name evidence="19" type="ORF">DIURU_004581</name>
</gene>
<dbReference type="SUPFAM" id="SSF53756">
    <property type="entry name" value="UDP-Glycosyltransferase/glycogen phosphorylase"/>
    <property type="match status" value="1"/>
</dbReference>
<keyword evidence="8 16" id="KW-0328">Glycosyltransferase</keyword>
<sequence>MPKIAFIHPDLGIGGAERLVVDAACGLQALDNSVVAYTSHCDRSHCFDEITDGELAVEVYGDWLPTTIAKRFHIVCAALRQLWLTLRLLTNGERYDYFIVDQLSYCLPLLKIFGGNARVVFYGHFPDQLLAQRGGTLKQLYRIPFDWFEQWTTAWADKVVVNSKFTRSVFQKTFANCPEPLAVIYPCINDNQTIDVAAKTEIDEFFKDSDVFVSVNRFERKKNIELAIEAFAKFKKTHPQKVRLVVAGGWDARVRENVMYLTELNQLCEKLKLTSFTIRGRLLMMPPSTDVLFLPSVSSKLKNALIDHANILLYTPSHEHFGIVPVEAMALGTPVLAVNNGGPLESIVHFNQRDNLDVATGFTVAPDVEEWASTLSNFYGYNTAVKSKLGANGRERAQAMFTRSKMAKSFMEELRTTDAKSVTARVSAVVILAALFVALVGFVVHRLT</sequence>
<evidence type="ECO:0000256" key="8">
    <source>
        <dbReference type="ARBA" id="ARBA00022676"/>
    </source>
</evidence>
<evidence type="ECO:0000256" key="7">
    <source>
        <dbReference type="ARBA" id="ARBA00019218"/>
    </source>
</evidence>
<evidence type="ECO:0000256" key="9">
    <source>
        <dbReference type="ARBA" id="ARBA00022679"/>
    </source>
</evidence>
<dbReference type="AlphaFoldDB" id="A0A642UNP0"/>
<comment type="catalytic activity">
    <reaction evidence="15 16">
        <text>an alpha-D-Man-(1-&gt;3)-beta-D-Man-(1-&gt;4)-beta-D-GlcNAc-(1-&gt;4)-alpha-D-GlcNAc-diphospho-di-trans,poly-cis-dolichol + GDP-alpha-D-mannose = an alpha-D-Man-(1-&gt;3)-[alpha-D-Man-(1-&gt;6)]-beta-D-Man-(1-&gt;4)-beta-D-GlcNAc-(1-&gt;4)-alpha-D-GlcNAc-diphospho-di-trans,poly-cis-dolichol + GDP + H(+)</text>
        <dbReference type="Rhea" id="RHEA:29519"/>
        <dbReference type="Rhea" id="RHEA-COMP:19513"/>
        <dbReference type="Rhea" id="RHEA-COMP:19515"/>
        <dbReference type="ChEBI" id="CHEBI:15378"/>
        <dbReference type="ChEBI" id="CHEBI:57527"/>
        <dbReference type="ChEBI" id="CHEBI:58189"/>
        <dbReference type="ChEBI" id="CHEBI:132510"/>
        <dbReference type="ChEBI" id="CHEBI:132511"/>
        <dbReference type="EC" id="2.4.1.257"/>
    </reaction>
    <physiologicalReaction direction="left-to-right" evidence="15 16">
        <dbReference type="Rhea" id="RHEA:29520"/>
    </physiologicalReaction>
</comment>
<dbReference type="Proteomes" id="UP000449547">
    <property type="component" value="Unassembled WGS sequence"/>
</dbReference>
<feature type="domain" description="Glycosyltransferase subfamily 4-like N-terminal" evidence="18">
    <location>
        <begin position="13"/>
        <end position="191"/>
    </location>
</feature>
<comment type="subcellular location">
    <subcellularLocation>
        <location evidence="2 16">Endoplasmic reticulum membrane</location>
    </subcellularLocation>
</comment>